<sequence length="53" mass="5692">MGFVLQQIPCVITGVPPLFLISTPLTAEILVIPVTGIAEMMGRQLISFHTIPS</sequence>
<organism evidence="1 2">
    <name type="scientific">Flavobacterium yafengii</name>
    <dbReference type="NCBI Taxonomy" id="3041253"/>
    <lineage>
        <taxon>Bacteria</taxon>
        <taxon>Pseudomonadati</taxon>
        <taxon>Bacteroidota</taxon>
        <taxon>Flavobacteriia</taxon>
        <taxon>Flavobacteriales</taxon>
        <taxon>Flavobacteriaceae</taxon>
        <taxon>Flavobacterium</taxon>
    </lineage>
</organism>
<keyword evidence="2" id="KW-1185">Reference proteome</keyword>
<protein>
    <submittedName>
        <fullName evidence="1">Uncharacterized protein</fullName>
    </submittedName>
</protein>
<dbReference type="AlphaFoldDB" id="A0AAW6TS84"/>
<proteinExistence type="predicted"/>
<accession>A0AAW6TS84</accession>
<evidence type="ECO:0000313" key="2">
    <source>
        <dbReference type="Proteomes" id="UP001228643"/>
    </source>
</evidence>
<comment type="caution">
    <text evidence="1">The sequence shown here is derived from an EMBL/GenBank/DDBJ whole genome shotgun (WGS) entry which is preliminary data.</text>
</comment>
<gene>
    <name evidence="1" type="ORF">QLS97_11830</name>
</gene>
<dbReference type="Proteomes" id="UP001228643">
    <property type="component" value="Unassembled WGS sequence"/>
</dbReference>
<dbReference type="EMBL" id="JASCRY010000003">
    <property type="protein sequence ID" value="MDI5950338.1"/>
    <property type="molecule type" value="Genomic_DNA"/>
</dbReference>
<dbReference type="RefSeq" id="WP_282716909.1">
    <property type="nucleotide sequence ID" value="NZ_JASCRY010000003.1"/>
</dbReference>
<name>A0AAW6TS84_9FLAO</name>
<evidence type="ECO:0000313" key="1">
    <source>
        <dbReference type="EMBL" id="MDI5950338.1"/>
    </source>
</evidence>
<reference evidence="1 2" key="1">
    <citation type="submission" date="2023-04" db="EMBL/GenBank/DDBJ databases">
        <title>Two novel species of Flavobacterium.</title>
        <authorList>
            <person name="Liu Q."/>
            <person name="Xin Y.-H."/>
        </authorList>
    </citation>
    <scope>NUCLEOTIDE SEQUENCE [LARGE SCALE GENOMIC DNA]</scope>
    <source>
        <strain evidence="1 2">LB2P87</strain>
    </source>
</reference>